<sequence length="103" mass="11855">MAHPKYELPKTPHAEYRYKMAMKHVEAAKTAGKSSEEIHEMFNKIMNYDIDKLTTNDEAHKKYHSAVAHAKKALENGKTSEEAHKIFQQVLESKGEGHCHKHE</sequence>
<proteinExistence type="predicted"/>
<evidence type="ECO:0000313" key="1">
    <source>
        <dbReference type="EMBL" id="CQR74434.1"/>
    </source>
</evidence>
<organism evidence="1 2">
    <name type="scientific">Sporomusa ovata</name>
    <dbReference type="NCBI Taxonomy" id="2378"/>
    <lineage>
        <taxon>Bacteria</taxon>
        <taxon>Bacillati</taxon>
        <taxon>Bacillota</taxon>
        <taxon>Negativicutes</taxon>
        <taxon>Selenomonadales</taxon>
        <taxon>Sporomusaceae</taxon>
        <taxon>Sporomusa</taxon>
    </lineage>
</organism>
<reference evidence="2" key="1">
    <citation type="submission" date="2015-03" db="EMBL/GenBank/DDBJ databases">
        <authorList>
            <person name="Nijsse Bart"/>
        </authorList>
    </citation>
    <scope>NUCLEOTIDE SEQUENCE [LARGE SCALE GENOMIC DNA]</scope>
</reference>
<dbReference type="AlphaFoldDB" id="A0A0U1L6C1"/>
<gene>
    <name evidence="1" type="ORF">SpAn4DRAFT_0896</name>
</gene>
<protein>
    <submittedName>
        <fullName evidence="1">Uncharacterized protein</fullName>
    </submittedName>
</protein>
<keyword evidence="2" id="KW-1185">Reference proteome</keyword>
<dbReference type="RefSeq" id="WP_021170429.1">
    <property type="nucleotide sequence ID" value="NZ_CTRP01000014.1"/>
</dbReference>
<name>A0A0U1L6C1_9FIRM</name>
<accession>A0A0U1L6C1</accession>
<evidence type="ECO:0000313" key="2">
    <source>
        <dbReference type="Proteomes" id="UP000049855"/>
    </source>
</evidence>
<dbReference type="Proteomes" id="UP000049855">
    <property type="component" value="Unassembled WGS sequence"/>
</dbReference>
<dbReference type="EMBL" id="CTRP01000014">
    <property type="protein sequence ID" value="CQR74434.1"/>
    <property type="molecule type" value="Genomic_DNA"/>
</dbReference>